<name>A0A016S1L2_9BILA</name>
<dbReference type="EMBL" id="JARK01001653">
    <property type="protein sequence ID" value="EYB84396.1"/>
    <property type="molecule type" value="Genomic_DNA"/>
</dbReference>
<evidence type="ECO:0000256" key="1">
    <source>
        <dbReference type="SAM" id="MobiDB-lite"/>
    </source>
</evidence>
<sequence>MLAIIRSGERRRTRRERNISKGENSAVGDESASEPRLLGNTEYFSKQIPAEGDYLPPIMWKEPMSHHGPCVCYQTVPLRCLNSAAQWDQYNGSQRRQKIEYIVLYNHKSY</sequence>
<evidence type="ECO:0000313" key="2">
    <source>
        <dbReference type="EMBL" id="EYB84396.1"/>
    </source>
</evidence>
<reference evidence="3" key="1">
    <citation type="journal article" date="2015" name="Nat. Genet.">
        <title>The genome and transcriptome of the zoonotic hookworm Ancylostoma ceylanicum identify infection-specific gene families.</title>
        <authorList>
            <person name="Schwarz E.M."/>
            <person name="Hu Y."/>
            <person name="Antoshechkin I."/>
            <person name="Miller M.M."/>
            <person name="Sternberg P.W."/>
            <person name="Aroian R.V."/>
        </authorList>
    </citation>
    <scope>NUCLEOTIDE SEQUENCE</scope>
    <source>
        <strain evidence="3">HY135</strain>
    </source>
</reference>
<proteinExistence type="predicted"/>
<organism evidence="2 3">
    <name type="scientific">Ancylostoma ceylanicum</name>
    <dbReference type="NCBI Taxonomy" id="53326"/>
    <lineage>
        <taxon>Eukaryota</taxon>
        <taxon>Metazoa</taxon>
        <taxon>Ecdysozoa</taxon>
        <taxon>Nematoda</taxon>
        <taxon>Chromadorea</taxon>
        <taxon>Rhabditida</taxon>
        <taxon>Rhabditina</taxon>
        <taxon>Rhabditomorpha</taxon>
        <taxon>Strongyloidea</taxon>
        <taxon>Ancylostomatidae</taxon>
        <taxon>Ancylostomatinae</taxon>
        <taxon>Ancylostoma</taxon>
    </lineage>
</organism>
<dbReference type="Proteomes" id="UP000024635">
    <property type="component" value="Unassembled WGS sequence"/>
</dbReference>
<dbReference type="AlphaFoldDB" id="A0A016S1L2"/>
<accession>A0A016S1L2</accession>
<evidence type="ECO:0000313" key="3">
    <source>
        <dbReference type="Proteomes" id="UP000024635"/>
    </source>
</evidence>
<gene>
    <name evidence="2" type="primary">Acey_s0317.g2319</name>
    <name evidence="2" type="ORF">Y032_0317g2319</name>
</gene>
<keyword evidence="3" id="KW-1185">Reference proteome</keyword>
<protein>
    <submittedName>
        <fullName evidence="2">Uncharacterized protein</fullName>
    </submittedName>
</protein>
<feature type="region of interest" description="Disordered" evidence="1">
    <location>
        <begin position="1"/>
        <end position="33"/>
    </location>
</feature>
<comment type="caution">
    <text evidence="2">The sequence shown here is derived from an EMBL/GenBank/DDBJ whole genome shotgun (WGS) entry which is preliminary data.</text>
</comment>